<dbReference type="Pfam" id="PF25539">
    <property type="entry name" value="Bestrophin_2"/>
    <property type="match status" value="1"/>
</dbReference>
<feature type="non-terminal residue" evidence="9">
    <location>
        <position position="1"/>
    </location>
</feature>
<name>A0A9P4HTP5_9PEZI</name>
<keyword evidence="5" id="KW-0406">Ion transport</keyword>
<feature type="transmembrane region" description="Helical" evidence="8">
    <location>
        <begin position="281"/>
        <end position="299"/>
    </location>
</feature>
<dbReference type="OrthoDB" id="1368at2759"/>
<evidence type="ECO:0000313" key="9">
    <source>
        <dbReference type="EMBL" id="KAF2087835.1"/>
    </source>
</evidence>
<keyword evidence="10" id="KW-1185">Reference proteome</keyword>
<feature type="transmembrane region" description="Helical" evidence="8">
    <location>
        <begin position="27"/>
        <end position="53"/>
    </location>
</feature>
<evidence type="ECO:0000256" key="7">
    <source>
        <dbReference type="SAM" id="MobiDB-lite"/>
    </source>
</evidence>
<evidence type="ECO:0000313" key="10">
    <source>
        <dbReference type="Proteomes" id="UP000799776"/>
    </source>
</evidence>
<keyword evidence="6 8" id="KW-0472">Membrane</keyword>
<protein>
    <submittedName>
        <fullName evidence="9">Uncharacterized protein</fullName>
    </submittedName>
</protein>
<reference evidence="9" key="1">
    <citation type="journal article" date="2020" name="Stud. Mycol.">
        <title>101 Dothideomycetes genomes: a test case for predicting lifestyles and emergence of pathogens.</title>
        <authorList>
            <person name="Haridas S."/>
            <person name="Albert R."/>
            <person name="Binder M."/>
            <person name="Bloem J."/>
            <person name="Labutti K."/>
            <person name="Salamov A."/>
            <person name="Andreopoulos B."/>
            <person name="Baker S."/>
            <person name="Barry K."/>
            <person name="Bills G."/>
            <person name="Bluhm B."/>
            <person name="Cannon C."/>
            <person name="Castanera R."/>
            <person name="Culley D."/>
            <person name="Daum C."/>
            <person name="Ezra D."/>
            <person name="Gonzalez J."/>
            <person name="Henrissat B."/>
            <person name="Kuo A."/>
            <person name="Liang C."/>
            <person name="Lipzen A."/>
            <person name="Lutzoni F."/>
            <person name="Magnuson J."/>
            <person name="Mondo S."/>
            <person name="Nolan M."/>
            <person name="Ohm R."/>
            <person name="Pangilinan J."/>
            <person name="Park H.-J."/>
            <person name="Ramirez L."/>
            <person name="Alfaro M."/>
            <person name="Sun H."/>
            <person name="Tritt A."/>
            <person name="Yoshinaga Y."/>
            <person name="Zwiers L.-H."/>
            <person name="Turgeon B."/>
            <person name="Goodwin S."/>
            <person name="Spatafora J."/>
            <person name="Crous P."/>
            <person name="Grigoriev I."/>
        </authorList>
    </citation>
    <scope>NUCLEOTIDE SEQUENCE</scope>
    <source>
        <strain evidence="9">CBS 121410</strain>
    </source>
</reference>
<organism evidence="9 10">
    <name type="scientific">Saccharata proteae CBS 121410</name>
    <dbReference type="NCBI Taxonomy" id="1314787"/>
    <lineage>
        <taxon>Eukaryota</taxon>
        <taxon>Fungi</taxon>
        <taxon>Dikarya</taxon>
        <taxon>Ascomycota</taxon>
        <taxon>Pezizomycotina</taxon>
        <taxon>Dothideomycetes</taxon>
        <taxon>Dothideomycetes incertae sedis</taxon>
        <taxon>Botryosphaeriales</taxon>
        <taxon>Saccharataceae</taxon>
        <taxon>Saccharata</taxon>
    </lineage>
</organism>
<dbReference type="AlphaFoldDB" id="A0A9P4HTP5"/>
<evidence type="ECO:0000256" key="8">
    <source>
        <dbReference type="SAM" id="Phobius"/>
    </source>
</evidence>
<gene>
    <name evidence="9" type="ORF">K490DRAFT_4112</name>
</gene>
<dbReference type="EMBL" id="ML978718">
    <property type="protein sequence ID" value="KAF2087835.1"/>
    <property type="molecule type" value="Genomic_DNA"/>
</dbReference>
<keyword evidence="2" id="KW-0813">Transport</keyword>
<dbReference type="PANTHER" id="PTHR33281">
    <property type="entry name" value="UPF0187 PROTEIN YNEE"/>
    <property type="match status" value="1"/>
</dbReference>
<dbReference type="InterPro" id="IPR044669">
    <property type="entry name" value="YneE/VCCN1/2-like"/>
</dbReference>
<comment type="subcellular location">
    <subcellularLocation>
        <location evidence="1">Membrane</location>
        <topology evidence="1">Multi-pass membrane protein</topology>
    </subcellularLocation>
</comment>
<feature type="transmembrane region" description="Helical" evidence="8">
    <location>
        <begin position="65"/>
        <end position="83"/>
    </location>
</feature>
<evidence type="ECO:0000256" key="5">
    <source>
        <dbReference type="ARBA" id="ARBA00023065"/>
    </source>
</evidence>
<comment type="caution">
    <text evidence="9">The sequence shown here is derived from an EMBL/GenBank/DDBJ whole genome shotgun (WGS) entry which is preliminary data.</text>
</comment>
<feature type="non-terminal residue" evidence="9">
    <location>
        <position position="338"/>
    </location>
</feature>
<evidence type="ECO:0000256" key="2">
    <source>
        <dbReference type="ARBA" id="ARBA00022448"/>
    </source>
</evidence>
<feature type="region of interest" description="Disordered" evidence="7">
    <location>
        <begin position="117"/>
        <end position="151"/>
    </location>
</feature>
<keyword evidence="4 8" id="KW-1133">Transmembrane helix</keyword>
<evidence type="ECO:0000256" key="4">
    <source>
        <dbReference type="ARBA" id="ARBA00022989"/>
    </source>
</evidence>
<proteinExistence type="predicted"/>
<accession>A0A9P4HTP5</accession>
<sequence length="338" mass="37733">NHHRRPTYPLANTSRKKPRRWPLVLRFYKGAIHSAILLPVLLHSLFTVLVVYVDGRLGPNQKIGLPSSIIPSLSIVVGLMLVFRNQTSYDRFWTGRQLLTDCCASVRNLVRSFLTNCSAPPPSHNPNPTPNTPSTPDSSIANLKSSTTAAERADTETAVRLLLAMLYAIKHVLRAEYSTSTHPDLSPLLPPTMTTHEDRGLGLPLQLSLHLEAYIRRAYTRGWVHGPQASQLSVQLNSLMTCYGRMEAIRTTPIPVAHLIHTKQVLALYAGVLPFSLVDEFGWWSVPIVALIAFTLYGIDGIGSQLEDPFGYDRNDIRMDGILEDAKTEVLVLLEEWR</sequence>
<evidence type="ECO:0000256" key="1">
    <source>
        <dbReference type="ARBA" id="ARBA00004141"/>
    </source>
</evidence>
<dbReference type="GO" id="GO:0005254">
    <property type="term" value="F:chloride channel activity"/>
    <property type="evidence" value="ECO:0007669"/>
    <property type="project" value="InterPro"/>
</dbReference>
<evidence type="ECO:0000256" key="3">
    <source>
        <dbReference type="ARBA" id="ARBA00022692"/>
    </source>
</evidence>
<dbReference type="Proteomes" id="UP000799776">
    <property type="component" value="Unassembled WGS sequence"/>
</dbReference>
<keyword evidence="3 8" id="KW-0812">Transmembrane</keyword>
<dbReference type="PANTHER" id="PTHR33281:SF16">
    <property type="match status" value="1"/>
</dbReference>
<evidence type="ECO:0000256" key="6">
    <source>
        <dbReference type="ARBA" id="ARBA00023136"/>
    </source>
</evidence>
<feature type="compositionally biased region" description="Pro residues" evidence="7">
    <location>
        <begin position="119"/>
        <end position="133"/>
    </location>
</feature>
<dbReference type="GO" id="GO:0016020">
    <property type="term" value="C:membrane"/>
    <property type="evidence" value="ECO:0007669"/>
    <property type="project" value="UniProtKB-SubCell"/>
</dbReference>